<evidence type="ECO:0000313" key="4">
    <source>
        <dbReference type="WBParaSite" id="EgrG_001192000"/>
    </source>
</evidence>
<evidence type="ECO:0000313" key="2">
    <source>
        <dbReference type="EMBL" id="CDS22744.1"/>
    </source>
</evidence>
<feature type="transmembrane region" description="Helical" evidence="1">
    <location>
        <begin position="7"/>
        <end position="27"/>
    </location>
</feature>
<reference evidence="2 3" key="1">
    <citation type="journal article" date="2013" name="Nature">
        <title>The genomes of four tapeworm species reveal adaptations to parasitism.</title>
        <authorList>
            <person name="Tsai I.J."/>
            <person name="Zarowiecki M."/>
            <person name="Holroyd N."/>
            <person name="Garciarrubio A."/>
            <person name="Sanchez-Flores A."/>
            <person name="Brooks K.L."/>
            <person name="Tracey A."/>
            <person name="Bobes R.J."/>
            <person name="Fragoso G."/>
            <person name="Sciutto E."/>
            <person name="Aslett M."/>
            <person name="Beasley H."/>
            <person name="Bennett H.M."/>
            <person name="Cai J."/>
            <person name="Camicia F."/>
            <person name="Clark R."/>
            <person name="Cucher M."/>
            <person name="De Silva N."/>
            <person name="Day T.A."/>
            <person name="Deplazes P."/>
            <person name="Estrada K."/>
            <person name="Fernandez C."/>
            <person name="Holland P.W."/>
            <person name="Hou J."/>
            <person name="Hu S."/>
            <person name="Huckvale T."/>
            <person name="Hung S.S."/>
            <person name="Kamenetzky L."/>
            <person name="Keane J.A."/>
            <person name="Kiss F."/>
            <person name="Koziol U."/>
            <person name="Lambert O."/>
            <person name="Liu K."/>
            <person name="Luo X."/>
            <person name="Luo Y."/>
            <person name="Macchiaroli N."/>
            <person name="Nichol S."/>
            <person name="Paps J."/>
            <person name="Parkinson J."/>
            <person name="Pouchkina-Stantcheva N."/>
            <person name="Riddiford N."/>
            <person name="Rosenzvit M."/>
            <person name="Salinas G."/>
            <person name="Wasmuth J.D."/>
            <person name="Zamanian M."/>
            <person name="Zheng Y."/>
            <person name="Cai X."/>
            <person name="Soberon X."/>
            <person name="Olson P.D."/>
            <person name="Laclette J.P."/>
            <person name="Brehm K."/>
            <person name="Berriman M."/>
            <person name="Garciarrubio A."/>
            <person name="Bobes R.J."/>
            <person name="Fragoso G."/>
            <person name="Sanchez-Flores A."/>
            <person name="Estrada K."/>
            <person name="Cevallos M.A."/>
            <person name="Morett E."/>
            <person name="Gonzalez V."/>
            <person name="Portillo T."/>
            <person name="Ochoa-Leyva A."/>
            <person name="Jose M.V."/>
            <person name="Sciutto E."/>
            <person name="Landa A."/>
            <person name="Jimenez L."/>
            <person name="Valdes V."/>
            <person name="Carrero J.C."/>
            <person name="Larralde C."/>
            <person name="Morales-Montor J."/>
            <person name="Limon-Lason J."/>
            <person name="Soberon X."/>
            <person name="Laclette J.P."/>
        </authorList>
    </citation>
    <scope>NUCLEOTIDE SEQUENCE [LARGE SCALE GENOMIC DNA]</scope>
</reference>
<protein>
    <submittedName>
        <fullName evidence="4">Lipoprotein</fullName>
    </submittedName>
</protein>
<dbReference type="EMBL" id="LK028587">
    <property type="protein sequence ID" value="CDS22744.1"/>
    <property type="molecule type" value="Genomic_DNA"/>
</dbReference>
<dbReference type="Proteomes" id="UP000492820">
    <property type="component" value="Unassembled WGS sequence"/>
</dbReference>
<organism evidence="2">
    <name type="scientific">Echinococcus granulosus</name>
    <name type="common">Hydatid tapeworm</name>
    <dbReference type="NCBI Taxonomy" id="6210"/>
    <lineage>
        <taxon>Eukaryota</taxon>
        <taxon>Metazoa</taxon>
        <taxon>Spiralia</taxon>
        <taxon>Lophotrochozoa</taxon>
        <taxon>Platyhelminthes</taxon>
        <taxon>Cestoda</taxon>
        <taxon>Eucestoda</taxon>
        <taxon>Cyclophyllidea</taxon>
        <taxon>Taeniidae</taxon>
        <taxon>Echinococcus</taxon>
        <taxon>Echinococcus granulosus group</taxon>
    </lineage>
</organism>
<name>A0A068WRH8_ECHGR</name>
<keyword evidence="1" id="KW-0472">Membrane</keyword>
<sequence length="81" mass="9029">MVDRRQIAPHVFFAIAGGVISCLSSRISPLNDRFGRPDALCVHYRIQGGGRHAHSYRLLCLFPVLSPRRLSCASRKPCGYC</sequence>
<gene>
    <name evidence="2" type="ORF">EgrG_001192000</name>
</gene>
<evidence type="ECO:0000256" key="1">
    <source>
        <dbReference type="SAM" id="Phobius"/>
    </source>
</evidence>
<accession>A0A068WRH8</accession>
<keyword evidence="1" id="KW-1133">Transmembrane helix</keyword>
<reference evidence="4" key="3">
    <citation type="submission" date="2020-10" db="UniProtKB">
        <authorList>
            <consortium name="WormBaseParasite"/>
        </authorList>
    </citation>
    <scope>IDENTIFICATION</scope>
</reference>
<dbReference type="WBParaSite" id="EgrG_001192000">
    <property type="protein sequence ID" value="EgrG_001192000"/>
    <property type="gene ID" value="EgrG_001192000"/>
</dbReference>
<reference evidence="2" key="2">
    <citation type="submission" date="2014-06" db="EMBL/GenBank/DDBJ databases">
        <authorList>
            <person name="Aslett M."/>
        </authorList>
    </citation>
    <scope>NUCLEOTIDE SEQUENCE</scope>
</reference>
<evidence type="ECO:0000313" key="3">
    <source>
        <dbReference type="Proteomes" id="UP000492820"/>
    </source>
</evidence>
<dbReference type="AlphaFoldDB" id="A0A068WRH8"/>
<proteinExistence type="predicted"/>
<dbReference type="PROSITE" id="PS51257">
    <property type="entry name" value="PROKAR_LIPOPROTEIN"/>
    <property type="match status" value="1"/>
</dbReference>
<keyword evidence="1" id="KW-0812">Transmembrane</keyword>